<evidence type="ECO:0000313" key="3">
    <source>
        <dbReference type="Proteomes" id="UP000316331"/>
    </source>
</evidence>
<protein>
    <submittedName>
        <fullName evidence="2">CubicO group peptidase (Beta-lactamase class C family)</fullName>
    </submittedName>
</protein>
<dbReference type="Proteomes" id="UP000316331">
    <property type="component" value="Unassembled WGS sequence"/>
</dbReference>
<dbReference type="Gene3D" id="3.40.710.10">
    <property type="entry name" value="DD-peptidase/beta-lactamase superfamily"/>
    <property type="match status" value="1"/>
</dbReference>
<reference evidence="2 3" key="1">
    <citation type="submission" date="2019-06" db="EMBL/GenBank/DDBJ databases">
        <title>Sequencing the genomes of 1000 actinobacteria strains.</title>
        <authorList>
            <person name="Klenk H.-P."/>
        </authorList>
    </citation>
    <scope>NUCLEOTIDE SEQUENCE [LARGE SCALE GENOMIC DNA]</scope>
    <source>
        <strain evidence="2 3">DSM 103495</strain>
    </source>
</reference>
<feature type="domain" description="Beta-lactamase-related" evidence="1">
    <location>
        <begin position="12"/>
        <end position="334"/>
    </location>
</feature>
<dbReference type="Pfam" id="PF00144">
    <property type="entry name" value="Beta-lactamase"/>
    <property type="match status" value="1"/>
</dbReference>
<keyword evidence="3" id="KW-1185">Reference proteome</keyword>
<dbReference type="InterPro" id="IPR050789">
    <property type="entry name" value="Diverse_Enzym_Activities"/>
</dbReference>
<dbReference type="OrthoDB" id="4281716at2"/>
<organism evidence="2 3">
    <name type="scientific">Nocardia bhagyanarayanae</name>
    <dbReference type="NCBI Taxonomy" id="1215925"/>
    <lineage>
        <taxon>Bacteria</taxon>
        <taxon>Bacillati</taxon>
        <taxon>Actinomycetota</taxon>
        <taxon>Actinomycetes</taxon>
        <taxon>Mycobacteriales</taxon>
        <taxon>Nocardiaceae</taxon>
        <taxon>Nocardia</taxon>
    </lineage>
</organism>
<dbReference type="PANTHER" id="PTHR43283:SF3">
    <property type="entry name" value="BETA-LACTAMASE FAMILY PROTEIN (AFU_ORTHOLOGUE AFUA_5G07500)"/>
    <property type="match status" value="1"/>
</dbReference>
<dbReference type="PANTHER" id="PTHR43283">
    <property type="entry name" value="BETA-LACTAMASE-RELATED"/>
    <property type="match status" value="1"/>
</dbReference>
<evidence type="ECO:0000259" key="1">
    <source>
        <dbReference type="Pfam" id="PF00144"/>
    </source>
</evidence>
<dbReference type="InterPro" id="IPR012338">
    <property type="entry name" value="Beta-lactam/transpept-like"/>
</dbReference>
<evidence type="ECO:0000313" key="2">
    <source>
        <dbReference type="EMBL" id="TQM32518.1"/>
    </source>
</evidence>
<dbReference type="SUPFAM" id="SSF56601">
    <property type="entry name" value="beta-lactamase/transpeptidase-like"/>
    <property type="match status" value="1"/>
</dbReference>
<gene>
    <name evidence="2" type="ORF">FB390_4202</name>
</gene>
<proteinExistence type="predicted"/>
<dbReference type="InterPro" id="IPR001466">
    <property type="entry name" value="Beta-lactam-related"/>
</dbReference>
<dbReference type="AlphaFoldDB" id="A0A543FF77"/>
<name>A0A543FF77_9NOCA</name>
<accession>A0A543FF77</accession>
<dbReference type="EMBL" id="VFPG01000001">
    <property type="protein sequence ID" value="TQM32518.1"/>
    <property type="molecule type" value="Genomic_DNA"/>
</dbReference>
<comment type="caution">
    <text evidence="2">The sequence shown here is derived from an EMBL/GenBank/DDBJ whole genome shotgun (WGS) entry which is preliminary data.</text>
</comment>
<sequence>MDVVEDTQLAGRIAAVLNRHGVVGAAVGVVRAGRMEFVGHGRADIETQRPIIEDTIFRIASITKTFTAIAVMQLWERGLIDLDGPANDYLRAYRLVSTDPRFGPVTIRHLLTHTSGVGETVHPLRVLGPDFGESVAPGTPVPPLSVYYRGGLRVSAEPGTRWTYTNHGFATLGQIVADVSGVALAEYLREHVFSPLGMSATTLTPPGPGLDRATGYTLRAHGPEAVTHREMITAGAASIYSTPRDMGRYVTALLGGGRNEYGAVLRPDTLALMFAPQYQPDSRVPGMGLGFFRGSAGGHRVVEHQGILPGFDSQIWLAPDDGVGLMAFVTGGHQAMLWLPAETSSLLHGLLGAAEPAIRHDVAHHPEVWSQICGYYTLSGSPTDVRARSMVGLGVDVRITGGLPVLRVLTPIPALLRGLRLYPDDADDPFAFRIDLARWGLGTGRIVFGREARTGRMAMHFDLMPLTLRKTASLSPMRPKKVSR</sequence>
<dbReference type="RefSeq" id="WP_141810410.1">
    <property type="nucleotide sequence ID" value="NZ_VFPG01000001.1"/>
</dbReference>